<comment type="caution">
    <text evidence="3">The sequence shown here is derived from an EMBL/GenBank/DDBJ whole genome shotgun (WGS) entry which is preliminary data.</text>
</comment>
<sequence length="266" mass="28776">MIIVPSDDDKKRTLPTTTIVEVQSEDPPPTYTAQSPPPPLPPVAGASTAAPKKHHAVKPSNYVSISRHNGSVKDTWVLDPALVIPLSLLPPLSADETEDTRRNMNLKASNGAIEADITIAPFSKSEDSKSPNSRRTTIHAKTSNGGVKVKVHDASTPRLPLYINAYASNGSVNIHLPRSFRGLLSIRTSNGSSKFSAEASGHLTTFSDVDGTRRCFIGDYSDMTDSWEGDEVVAEAKNGSVKIVYDDEEQEKSERKSGFFGRLFGL</sequence>
<dbReference type="EMBL" id="JABCKI010005879">
    <property type="protein sequence ID" value="KAG5636905.1"/>
    <property type="molecule type" value="Genomic_DNA"/>
</dbReference>
<organism evidence="3 4">
    <name type="scientific">Sphagnurus paluster</name>
    <dbReference type="NCBI Taxonomy" id="117069"/>
    <lineage>
        <taxon>Eukaryota</taxon>
        <taxon>Fungi</taxon>
        <taxon>Dikarya</taxon>
        <taxon>Basidiomycota</taxon>
        <taxon>Agaricomycotina</taxon>
        <taxon>Agaricomycetes</taxon>
        <taxon>Agaricomycetidae</taxon>
        <taxon>Agaricales</taxon>
        <taxon>Tricholomatineae</taxon>
        <taxon>Lyophyllaceae</taxon>
        <taxon>Sphagnurus</taxon>
    </lineage>
</organism>
<evidence type="ECO:0000313" key="3">
    <source>
        <dbReference type="EMBL" id="KAG5636905.1"/>
    </source>
</evidence>
<evidence type="ECO:0000256" key="1">
    <source>
        <dbReference type="SAM" id="MobiDB-lite"/>
    </source>
</evidence>
<reference evidence="3" key="1">
    <citation type="submission" date="2021-02" db="EMBL/GenBank/DDBJ databases">
        <authorList>
            <person name="Nieuwenhuis M."/>
            <person name="Van De Peppel L.J.J."/>
        </authorList>
    </citation>
    <scope>NUCLEOTIDE SEQUENCE</scope>
    <source>
        <strain evidence="3">D49</strain>
    </source>
</reference>
<protein>
    <recommendedName>
        <fullName evidence="2">DUF7330 domain-containing protein</fullName>
    </recommendedName>
</protein>
<proteinExistence type="predicted"/>
<feature type="region of interest" description="Disordered" evidence="1">
    <location>
        <begin position="1"/>
        <end position="55"/>
    </location>
</feature>
<evidence type="ECO:0000313" key="4">
    <source>
        <dbReference type="Proteomes" id="UP000717328"/>
    </source>
</evidence>
<evidence type="ECO:0000259" key="2">
    <source>
        <dbReference type="Pfam" id="PF24016"/>
    </source>
</evidence>
<accession>A0A9P7FTB8</accession>
<reference evidence="3" key="2">
    <citation type="submission" date="2021-10" db="EMBL/GenBank/DDBJ databases">
        <title>Phylogenomics reveals ancestral predisposition of the termite-cultivated fungus Termitomyces towards a domesticated lifestyle.</title>
        <authorList>
            <person name="Auxier B."/>
            <person name="Grum-Grzhimaylo A."/>
            <person name="Cardenas M.E."/>
            <person name="Lodge J.D."/>
            <person name="Laessoe T."/>
            <person name="Pedersen O."/>
            <person name="Smith M.E."/>
            <person name="Kuyper T.W."/>
            <person name="Franco-Molano E.A."/>
            <person name="Baroni T.J."/>
            <person name="Aanen D.K."/>
        </authorList>
    </citation>
    <scope>NUCLEOTIDE SEQUENCE</scope>
    <source>
        <strain evidence="3">D49</strain>
    </source>
</reference>
<dbReference type="Pfam" id="PF24016">
    <property type="entry name" value="DUF7330"/>
    <property type="match status" value="1"/>
</dbReference>
<feature type="domain" description="DUF7330" evidence="2">
    <location>
        <begin position="61"/>
        <end position="248"/>
    </location>
</feature>
<dbReference type="OrthoDB" id="5289249at2759"/>
<dbReference type="InterPro" id="IPR055754">
    <property type="entry name" value="DUF7330"/>
</dbReference>
<dbReference type="Proteomes" id="UP000717328">
    <property type="component" value="Unassembled WGS sequence"/>
</dbReference>
<dbReference type="AlphaFoldDB" id="A0A9P7FTB8"/>
<gene>
    <name evidence="3" type="ORF">H0H81_006440</name>
</gene>
<name>A0A9P7FTB8_9AGAR</name>
<feature type="compositionally biased region" description="Pro residues" evidence="1">
    <location>
        <begin position="26"/>
        <end position="42"/>
    </location>
</feature>
<keyword evidence="4" id="KW-1185">Reference proteome</keyword>